<dbReference type="SUPFAM" id="SSF48452">
    <property type="entry name" value="TPR-like"/>
    <property type="match status" value="1"/>
</dbReference>
<dbReference type="SMART" id="SM00028">
    <property type="entry name" value="TPR"/>
    <property type="match status" value="2"/>
</dbReference>
<comment type="caution">
    <text evidence="4">The sequence shown here is derived from an EMBL/GenBank/DDBJ whole genome shotgun (WGS) entry which is preliminary data.</text>
</comment>
<dbReference type="PANTHER" id="PTHR44858:SF1">
    <property type="entry name" value="UDP-N-ACETYLGLUCOSAMINE--PEPTIDE N-ACETYLGLUCOSAMINYLTRANSFERASE SPINDLY-RELATED"/>
    <property type="match status" value="1"/>
</dbReference>
<gene>
    <name evidence="4" type="ORF">I5L79_12015</name>
</gene>
<dbReference type="Pfam" id="PF13432">
    <property type="entry name" value="TPR_16"/>
    <property type="match status" value="1"/>
</dbReference>
<keyword evidence="2 3" id="KW-0802">TPR repeat</keyword>
<dbReference type="InterPro" id="IPR019734">
    <property type="entry name" value="TPR_rpt"/>
</dbReference>
<evidence type="ECO:0000313" key="4">
    <source>
        <dbReference type="EMBL" id="MBG8554278.1"/>
    </source>
</evidence>
<dbReference type="InterPro" id="IPR011990">
    <property type="entry name" value="TPR-like_helical_dom_sf"/>
</dbReference>
<keyword evidence="5" id="KW-1185">Reference proteome</keyword>
<dbReference type="Proteomes" id="UP000601099">
    <property type="component" value="Unassembled WGS sequence"/>
</dbReference>
<proteinExistence type="predicted"/>
<dbReference type="EMBL" id="JADWYK010000006">
    <property type="protein sequence ID" value="MBG8554278.1"/>
    <property type="molecule type" value="Genomic_DNA"/>
</dbReference>
<name>A0ABS0L3Z9_9BACT</name>
<evidence type="ECO:0000256" key="1">
    <source>
        <dbReference type="ARBA" id="ARBA00022737"/>
    </source>
</evidence>
<dbReference type="InterPro" id="IPR050498">
    <property type="entry name" value="Ycf3"/>
</dbReference>
<dbReference type="Gene3D" id="1.25.40.10">
    <property type="entry name" value="Tetratricopeptide repeat domain"/>
    <property type="match status" value="1"/>
</dbReference>
<dbReference type="PROSITE" id="PS50005">
    <property type="entry name" value="TPR"/>
    <property type="match status" value="1"/>
</dbReference>
<dbReference type="PANTHER" id="PTHR44858">
    <property type="entry name" value="TETRATRICOPEPTIDE REPEAT PROTEIN 6"/>
    <property type="match status" value="1"/>
</dbReference>
<sequence length="113" mass="12769">MRALAADDYTQAIQDFSALIEAAPQYAEGWNKRATAYYMRGEYRAALQDIARTLRLEPRHFGALLGKAQILLMLEHWSGALAALESVARLCPNWPGLQGQIYDLRDKTDELEN</sequence>
<protein>
    <submittedName>
        <fullName evidence="4">Tetratricopeptide repeat protein</fullName>
    </submittedName>
</protein>
<accession>A0ABS0L3Z9</accession>
<evidence type="ECO:0000256" key="3">
    <source>
        <dbReference type="PROSITE-ProRule" id="PRU00339"/>
    </source>
</evidence>
<evidence type="ECO:0000313" key="5">
    <source>
        <dbReference type="Proteomes" id="UP000601099"/>
    </source>
</evidence>
<reference evidence="4 5" key="1">
    <citation type="submission" date="2020-11" db="EMBL/GenBank/DDBJ databases">
        <title>Hymenobacter sp.</title>
        <authorList>
            <person name="Kim M.K."/>
        </authorList>
    </citation>
    <scope>NUCLEOTIDE SEQUENCE [LARGE SCALE GENOMIC DNA]</scope>
    <source>
        <strain evidence="4 5">BT594</strain>
    </source>
</reference>
<feature type="repeat" description="TPR" evidence="3">
    <location>
        <begin position="27"/>
        <end position="60"/>
    </location>
</feature>
<keyword evidence="1" id="KW-0677">Repeat</keyword>
<organism evidence="4 5">
    <name type="scientific">Hymenobacter guriensis</name>
    <dbReference type="NCBI Taxonomy" id="2793065"/>
    <lineage>
        <taxon>Bacteria</taxon>
        <taxon>Pseudomonadati</taxon>
        <taxon>Bacteroidota</taxon>
        <taxon>Cytophagia</taxon>
        <taxon>Cytophagales</taxon>
        <taxon>Hymenobacteraceae</taxon>
        <taxon>Hymenobacter</taxon>
    </lineage>
</organism>
<evidence type="ECO:0000256" key="2">
    <source>
        <dbReference type="ARBA" id="ARBA00022803"/>
    </source>
</evidence>